<sequence>MATDPRFANFFESSMNGSRLGRGRGGRLAVYAGSLVGLLLLVMVYRAAVSEMARLREIHVQCTHDKESLAAQFQVISEYKMRIEKSLADEKSANVAAKQELEHRATIEKSQRDKDLVEANHRYNSLDQEFKTLKTQYKDYLDECAMKQQQASEEKTRLENTLQELRTEVQRAQEDRDAAKNSLENFKNKYLAVETEKGRFENMYNDMVKTNEATAMEKQKLEKHVHQLKIELEDVKRSCGQPAAPPSFVGEPNGAAPKEAEGGQDAGAAMNLAKPPAPQQSTSTTMPRLRAAQVGDGSLKSSTKGSTQPGEKSSPGVRKVKLPAGVPPIPKFEAERNPAATNGDKVEKGRGDAAEVPFEEEKLQGPVADNQVANPPHLPAAQRHPGEQAQPRQDSWAWPAKVAPGVQEIGDELSNREKIPGLEETGIRQIADGVEYGQYGADYEKDSPMKNNDLHLEEGEEEGEDGDDPLDYPILEGNNMKAGKNPE</sequence>
<evidence type="ECO:0000256" key="1">
    <source>
        <dbReference type="SAM" id="MobiDB-lite"/>
    </source>
</evidence>
<reference evidence="4" key="1">
    <citation type="submission" date="2025-08" db="UniProtKB">
        <authorList>
            <consortium name="RefSeq"/>
        </authorList>
    </citation>
    <scope>IDENTIFICATION</scope>
    <source>
        <tissue evidence="4">Thorax and Abdomen</tissue>
    </source>
</reference>
<organism evidence="3 4">
    <name type="scientific">Neodiprion lecontei</name>
    <name type="common">Redheaded pine sawfly</name>
    <dbReference type="NCBI Taxonomy" id="441921"/>
    <lineage>
        <taxon>Eukaryota</taxon>
        <taxon>Metazoa</taxon>
        <taxon>Ecdysozoa</taxon>
        <taxon>Arthropoda</taxon>
        <taxon>Hexapoda</taxon>
        <taxon>Insecta</taxon>
        <taxon>Pterygota</taxon>
        <taxon>Neoptera</taxon>
        <taxon>Endopterygota</taxon>
        <taxon>Hymenoptera</taxon>
        <taxon>Tenthredinoidea</taxon>
        <taxon>Diprionidae</taxon>
        <taxon>Diprioninae</taxon>
        <taxon>Neodiprion</taxon>
    </lineage>
</organism>
<evidence type="ECO:0000313" key="4">
    <source>
        <dbReference type="RefSeq" id="XP_046594144.1"/>
    </source>
</evidence>
<feature type="transmembrane region" description="Helical" evidence="2">
    <location>
        <begin position="28"/>
        <end position="48"/>
    </location>
</feature>
<feature type="compositionally biased region" description="Basic and acidic residues" evidence="1">
    <location>
        <begin position="442"/>
        <end position="457"/>
    </location>
</feature>
<feature type="region of interest" description="Disordered" evidence="1">
    <location>
        <begin position="438"/>
        <end position="487"/>
    </location>
</feature>
<evidence type="ECO:0000313" key="3">
    <source>
        <dbReference type="Proteomes" id="UP000829291"/>
    </source>
</evidence>
<feature type="compositionally biased region" description="Basic and acidic residues" evidence="1">
    <location>
        <begin position="344"/>
        <end position="363"/>
    </location>
</feature>
<keyword evidence="2" id="KW-1133">Transmembrane helix</keyword>
<dbReference type="RefSeq" id="XP_046594144.1">
    <property type="nucleotide sequence ID" value="XM_046738188.1"/>
</dbReference>
<dbReference type="GeneID" id="107221542"/>
<keyword evidence="2" id="KW-0812">Transmembrane</keyword>
<dbReference type="Proteomes" id="UP000829291">
    <property type="component" value="Chromosome 4"/>
</dbReference>
<name>A0ABM3G1J7_NEOLC</name>
<accession>A0ABM3G1J7</accession>
<keyword evidence="3" id="KW-1185">Reference proteome</keyword>
<evidence type="ECO:0000256" key="2">
    <source>
        <dbReference type="SAM" id="Phobius"/>
    </source>
</evidence>
<proteinExistence type="predicted"/>
<feature type="compositionally biased region" description="Polar residues" evidence="1">
    <location>
        <begin position="299"/>
        <end position="311"/>
    </location>
</feature>
<feature type="region of interest" description="Disordered" evidence="1">
    <location>
        <begin position="236"/>
        <end position="398"/>
    </location>
</feature>
<protein>
    <submittedName>
        <fullName evidence="4">Uncharacterized protein LOC107221542 isoform X2</fullName>
    </submittedName>
</protein>
<feature type="compositionally biased region" description="Acidic residues" evidence="1">
    <location>
        <begin position="458"/>
        <end position="470"/>
    </location>
</feature>
<gene>
    <name evidence="4" type="primary">LOC107221542</name>
</gene>
<keyword evidence="2" id="KW-0472">Membrane</keyword>